<sequence length="40" mass="4703">MFEGFKNNPELIDRFYCSYNWQGPGINGIYALDNWCSTTH</sequence>
<accession>A0ABN8XDB9</accession>
<dbReference type="Proteomes" id="UP001161497">
    <property type="component" value="Chromosome"/>
</dbReference>
<evidence type="ECO:0000313" key="1">
    <source>
        <dbReference type="EMBL" id="CAI9085275.1"/>
    </source>
</evidence>
<reference evidence="1" key="1">
    <citation type="submission" date="2023-03" db="EMBL/GenBank/DDBJ databases">
        <authorList>
            <person name="Cremers G."/>
            <person name="Picone N."/>
        </authorList>
    </citation>
    <scope>NUCLEOTIDE SEQUENCE</scope>
    <source>
        <strain evidence="1">Sample_alias</strain>
    </source>
</reference>
<evidence type="ECO:0000313" key="2">
    <source>
        <dbReference type="Proteomes" id="UP001161497"/>
    </source>
</evidence>
<gene>
    <name evidence="1" type="ORF">MFUM_0899</name>
</gene>
<name>A0ABN8XDB9_9BACT</name>
<dbReference type="EMBL" id="OX458932">
    <property type="protein sequence ID" value="CAI9085275.1"/>
    <property type="molecule type" value="Genomic_DNA"/>
</dbReference>
<keyword evidence="2" id="KW-1185">Reference proteome</keyword>
<protein>
    <submittedName>
        <fullName evidence="1">Uncharacterized protein</fullName>
    </submittedName>
</protein>
<proteinExistence type="predicted"/>
<organism evidence="1 2">
    <name type="scientific">Candidatus Methylacidiphilum fumarolicum</name>
    <dbReference type="NCBI Taxonomy" id="591154"/>
    <lineage>
        <taxon>Bacteria</taxon>
        <taxon>Pseudomonadati</taxon>
        <taxon>Verrucomicrobiota</taxon>
        <taxon>Methylacidiphilae</taxon>
        <taxon>Methylacidiphilales</taxon>
        <taxon>Methylacidiphilaceae</taxon>
        <taxon>Methylacidiphilum (ex Ratnadevi et al. 2023)</taxon>
    </lineage>
</organism>